<dbReference type="InterPro" id="IPR019787">
    <property type="entry name" value="Znf_PHD-finger"/>
</dbReference>
<dbReference type="AlphaFoldDB" id="A0A9P0NIM9"/>
<dbReference type="SMART" id="SM00249">
    <property type="entry name" value="PHD"/>
    <property type="match status" value="1"/>
</dbReference>
<keyword evidence="6 11" id="KW-0156">Chromatin regulator</keyword>
<feature type="site" description="Histone H3K4me3 binding" evidence="8">
    <location>
        <position position="240"/>
    </location>
</feature>
<keyword evidence="3 9" id="KW-0479">Metal-binding</keyword>
<reference evidence="14" key="2">
    <citation type="submission" date="2022-10" db="EMBL/GenBank/DDBJ databases">
        <authorList>
            <consortium name="ENA_rothamsted_submissions"/>
            <consortium name="culmorum"/>
            <person name="King R."/>
        </authorList>
    </citation>
    <scope>NUCLEOTIDE SEQUENCE</scope>
</reference>
<gene>
    <name evidence="14" type="ORF">APHIGO_LOCUS7808</name>
</gene>
<keyword evidence="5 9" id="KW-0862">Zinc</keyword>
<keyword evidence="7 11" id="KW-0539">Nucleus</keyword>
<dbReference type="InterPro" id="IPR013083">
    <property type="entry name" value="Znf_RING/FYVE/PHD"/>
</dbReference>
<dbReference type="InterPro" id="IPR001965">
    <property type="entry name" value="Znf_PHD"/>
</dbReference>
<evidence type="ECO:0000313" key="15">
    <source>
        <dbReference type="Proteomes" id="UP001154329"/>
    </source>
</evidence>
<evidence type="ECO:0000256" key="5">
    <source>
        <dbReference type="ARBA" id="ARBA00022833"/>
    </source>
</evidence>
<comment type="subunit">
    <text evidence="11">Component of an histone acetyltransferase complex. Interacts with H3K4me3 and to a lesser extent with H3K4me2.</text>
</comment>
<dbReference type="PROSITE" id="PS50016">
    <property type="entry name" value="ZF_PHD_2"/>
    <property type="match status" value="1"/>
</dbReference>
<protein>
    <recommendedName>
        <fullName evidence="11">Inhibitor of growth protein</fullName>
    </recommendedName>
</protein>
<feature type="binding site" evidence="9">
    <location>
        <position position="232"/>
    </location>
    <ligand>
        <name>Zn(2+)</name>
        <dbReference type="ChEBI" id="CHEBI:29105"/>
        <label>1</label>
    </ligand>
</feature>
<feature type="binding site" evidence="9">
    <location>
        <position position="248"/>
    </location>
    <ligand>
        <name>Zn(2+)</name>
        <dbReference type="ChEBI" id="CHEBI:29105"/>
        <label>2</label>
    </ligand>
</feature>
<proteinExistence type="inferred from homology"/>
<keyword evidence="4 10" id="KW-0863">Zinc-finger</keyword>
<feature type="binding site" evidence="9">
    <location>
        <position position="270"/>
    </location>
    <ligand>
        <name>Zn(2+)</name>
        <dbReference type="ChEBI" id="CHEBI:29105"/>
        <label>2</label>
    </ligand>
</feature>
<comment type="function">
    <text evidence="11">Component of an histone acetyltransferase complex.</text>
</comment>
<feature type="site" description="Histone H3K4me3 binding" evidence="8">
    <location>
        <position position="244"/>
    </location>
</feature>
<feature type="binding site" evidence="9">
    <location>
        <position position="243"/>
    </location>
    <ligand>
        <name>Zn(2+)</name>
        <dbReference type="ChEBI" id="CHEBI:29105"/>
        <label>2</label>
    </ligand>
</feature>
<evidence type="ECO:0000256" key="1">
    <source>
        <dbReference type="ARBA" id="ARBA00004123"/>
    </source>
</evidence>
<feature type="site" description="Histone H3K4me3 binding" evidence="8">
    <location>
        <position position="252"/>
    </location>
</feature>
<evidence type="ECO:0000256" key="6">
    <source>
        <dbReference type="ARBA" id="ARBA00022853"/>
    </source>
</evidence>
<dbReference type="PANTHER" id="PTHR10333:SF42">
    <property type="entry name" value="INHIBITOR OF GROWTH PROTEIN 5"/>
    <property type="match status" value="1"/>
</dbReference>
<dbReference type="InterPro" id="IPR024610">
    <property type="entry name" value="ING_N_histone-binding"/>
</dbReference>
<name>A0A9P0NIM9_APHGO</name>
<comment type="domain">
    <text evidence="11">The PHD-type zinc finger mediates the binding to H3K4me3.</text>
</comment>
<dbReference type="Pfam" id="PF12998">
    <property type="entry name" value="ING"/>
    <property type="match status" value="1"/>
</dbReference>
<comment type="similarity">
    <text evidence="2 11">Belongs to the ING family.</text>
</comment>
<evidence type="ECO:0000259" key="13">
    <source>
        <dbReference type="PROSITE" id="PS50016"/>
    </source>
</evidence>
<dbReference type="FunFam" id="3.30.40.10:FF:000016">
    <property type="entry name" value="Inhibitor of growth protein"/>
    <property type="match status" value="1"/>
</dbReference>
<dbReference type="PANTHER" id="PTHR10333">
    <property type="entry name" value="INHIBITOR OF GROWTH PROTEIN"/>
    <property type="match status" value="1"/>
</dbReference>
<evidence type="ECO:0000256" key="10">
    <source>
        <dbReference type="PROSITE-ProRule" id="PRU00146"/>
    </source>
</evidence>
<dbReference type="GO" id="GO:0005634">
    <property type="term" value="C:nucleus"/>
    <property type="evidence" value="ECO:0007669"/>
    <property type="project" value="UniProtKB-SubCell"/>
</dbReference>
<feature type="binding site" evidence="9">
    <location>
        <position position="273"/>
    </location>
    <ligand>
        <name>Zn(2+)</name>
        <dbReference type="ChEBI" id="CHEBI:29105"/>
        <label>2</label>
    </ligand>
</feature>
<evidence type="ECO:0000313" key="14">
    <source>
        <dbReference type="EMBL" id="CAH1731006.1"/>
    </source>
</evidence>
<dbReference type="GO" id="GO:0006355">
    <property type="term" value="P:regulation of DNA-templated transcription"/>
    <property type="evidence" value="ECO:0007669"/>
    <property type="project" value="TreeGrafter"/>
</dbReference>
<keyword evidence="15" id="KW-1185">Reference proteome</keyword>
<dbReference type="PROSITE" id="PS01359">
    <property type="entry name" value="ZF_PHD_1"/>
    <property type="match status" value="1"/>
</dbReference>
<evidence type="ECO:0000256" key="7">
    <source>
        <dbReference type="ARBA" id="ARBA00023242"/>
    </source>
</evidence>
<dbReference type="OrthoDB" id="5411773at2759"/>
<evidence type="ECO:0000256" key="3">
    <source>
        <dbReference type="ARBA" id="ARBA00022723"/>
    </source>
</evidence>
<comment type="subcellular location">
    <subcellularLocation>
        <location evidence="1 11">Nucleus</location>
    </subcellularLocation>
</comment>
<feature type="domain" description="PHD-type" evidence="13">
    <location>
        <begin position="227"/>
        <end position="276"/>
    </location>
</feature>
<organism evidence="14 15">
    <name type="scientific">Aphis gossypii</name>
    <name type="common">Cotton aphid</name>
    <dbReference type="NCBI Taxonomy" id="80765"/>
    <lineage>
        <taxon>Eukaryota</taxon>
        <taxon>Metazoa</taxon>
        <taxon>Ecdysozoa</taxon>
        <taxon>Arthropoda</taxon>
        <taxon>Hexapoda</taxon>
        <taxon>Insecta</taxon>
        <taxon>Pterygota</taxon>
        <taxon>Neoptera</taxon>
        <taxon>Paraneoptera</taxon>
        <taxon>Hemiptera</taxon>
        <taxon>Sternorrhyncha</taxon>
        <taxon>Aphidomorpha</taxon>
        <taxon>Aphidoidea</taxon>
        <taxon>Aphididae</taxon>
        <taxon>Aphidini</taxon>
        <taxon>Aphis</taxon>
        <taxon>Aphis</taxon>
    </lineage>
</organism>
<dbReference type="GO" id="GO:0006325">
    <property type="term" value="P:chromatin organization"/>
    <property type="evidence" value="ECO:0007669"/>
    <property type="project" value="UniProtKB-KW"/>
</dbReference>
<dbReference type="EMBL" id="OU899036">
    <property type="protein sequence ID" value="CAH1731006.1"/>
    <property type="molecule type" value="Genomic_DNA"/>
</dbReference>
<sequence>MASAHYLEHYLDSLESLPVELQRNFTLMRDLDSRTQTLMCNIDKLADDYLSNVKGYAPDKKSEALTSIQRQFNKAKEYGDDKVQLAIQTYELVDKHIRKLDSDLARFEAEIQDKSIGATRNIEGNSQKQGCKKTKDKDTRKKNLTSEEELASNNTVKKKQLKKGVVKTTSAAPSKARFINVVTKSINPANIVTSVTLENSSLTGALVDAGSSHSTEVLDMPVDPNEPTYCLCNQVSYGEMIGCDNPDCPIEWFHFACVKLTTKPKGKWFCPKCIADKKKKITC</sequence>
<dbReference type="SMART" id="SM01408">
    <property type="entry name" value="ING"/>
    <property type="match status" value="1"/>
</dbReference>
<feature type="region of interest" description="Disordered" evidence="12">
    <location>
        <begin position="123"/>
        <end position="143"/>
    </location>
</feature>
<evidence type="ECO:0000256" key="12">
    <source>
        <dbReference type="SAM" id="MobiDB-lite"/>
    </source>
</evidence>
<feature type="site" description="Histone H3K4me3 binding" evidence="8">
    <location>
        <position position="229"/>
    </location>
</feature>
<dbReference type="CDD" id="cd15685">
    <property type="entry name" value="PHD_ING5"/>
    <property type="match status" value="1"/>
</dbReference>
<reference evidence="14" key="1">
    <citation type="submission" date="2022-02" db="EMBL/GenBank/DDBJ databases">
        <authorList>
            <person name="King R."/>
        </authorList>
    </citation>
    <scope>NUCLEOTIDE SEQUENCE</scope>
</reference>
<evidence type="ECO:0000256" key="9">
    <source>
        <dbReference type="PIRSR" id="PIRSR628651-51"/>
    </source>
</evidence>
<dbReference type="InterPro" id="IPR011011">
    <property type="entry name" value="Znf_FYVE_PHD"/>
</dbReference>
<accession>A0A9P0NIM9</accession>
<evidence type="ECO:0000256" key="11">
    <source>
        <dbReference type="RuleBase" id="RU361213"/>
    </source>
</evidence>
<dbReference type="Gene3D" id="6.10.140.1740">
    <property type="match status" value="1"/>
</dbReference>
<evidence type="ECO:0000256" key="8">
    <source>
        <dbReference type="PIRSR" id="PIRSR628651-50"/>
    </source>
</evidence>
<evidence type="ECO:0000256" key="4">
    <source>
        <dbReference type="ARBA" id="ARBA00022771"/>
    </source>
</evidence>
<dbReference type="GO" id="GO:0008270">
    <property type="term" value="F:zinc ion binding"/>
    <property type="evidence" value="ECO:0007669"/>
    <property type="project" value="UniProtKB-KW"/>
</dbReference>
<feature type="compositionally biased region" description="Basic and acidic residues" evidence="12">
    <location>
        <begin position="133"/>
        <end position="143"/>
    </location>
</feature>
<dbReference type="InterPro" id="IPR019786">
    <property type="entry name" value="Zinc_finger_PHD-type_CS"/>
</dbReference>
<feature type="binding site" evidence="9">
    <location>
        <position position="257"/>
    </location>
    <ligand>
        <name>Zn(2+)</name>
        <dbReference type="ChEBI" id="CHEBI:29105"/>
        <label>1</label>
    </ligand>
</feature>
<dbReference type="InterPro" id="IPR028651">
    <property type="entry name" value="ING_fam"/>
</dbReference>
<feature type="binding site" evidence="9">
    <location>
        <position position="254"/>
    </location>
    <ligand>
        <name>Zn(2+)</name>
        <dbReference type="ChEBI" id="CHEBI:29105"/>
        <label>1</label>
    </ligand>
</feature>
<dbReference type="SUPFAM" id="SSF57903">
    <property type="entry name" value="FYVE/PHD zinc finger"/>
    <property type="match status" value="1"/>
</dbReference>
<dbReference type="Gene3D" id="3.30.40.10">
    <property type="entry name" value="Zinc/RING finger domain, C3HC4 (zinc finger)"/>
    <property type="match status" value="1"/>
</dbReference>
<evidence type="ECO:0000256" key="2">
    <source>
        <dbReference type="ARBA" id="ARBA00010210"/>
    </source>
</evidence>
<feature type="binding site" evidence="9">
    <location>
        <position position="230"/>
    </location>
    <ligand>
        <name>Zn(2+)</name>
        <dbReference type="ChEBI" id="CHEBI:29105"/>
        <label>1</label>
    </ligand>
</feature>
<dbReference type="Proteomes" id="UP001154329">
    <property type="component" value="Chromosome 3"/>
</dbReference>